<dbReference type="SMART" id="SM00256">
    <property type="entry name" value="FBOX"/>
    <property type="match status" value="1"/>
</dbReference>
<dbReference type="InterPro" id="IPR050354">
    <property type="entry name" value="F-box/kelch-repeat_ARATH"/>
</dbReference>
<dbReference type="AlphaFoldDB" id="A0A8T1YEW8"/>
<feature type="region of interest" description="Disordered" evidence="1">
    <location>
        <begin position="1"/>
        <end position="34"/>
    </location>
</feature>
<evidence type="ECO:0000256" key="1">
    <source>
        <dbReference type="SAM" id="MobiDB-lite"/>
    </source>
</evidence>
<dbReference type="OrthoDB" id="45365at2759"/>
<gene>
    <name evidence="3" type="ORF">ISN44_As12g001610</name>
</gene>
<reference evidence="3 4" key="1">
    <citation type="submission" date="2020-12" db="EMBL/GenBank/DDBJ databases">
        <title>Concerted genomic and epigenomic changes stabilize Arabidopsis allopolyploids.</title>
        <authorList>
            <person name="Chen Z."/>
        </authorList>
    </citation>
    <scope>NUCLEOTIDE SEQUENCE [LARGE SCALE GENOMIC DNA]</scope>
    <source>
        <strain evidence="3">As9502</strain>
        <tissue evidence="3">Leaf</tissue>
    </source>
</reference>
<dbReference type="EMBL" id="JAEFBJ010000012">
    <property type="protein sequence ID" value="KAG7544586.1"/>
    <property type="molecule type" value="Genomic_DNA"/>
</dbReference>
<accession>A0A8T1YEW8</accession>
<keyword evidence="4" id="KW-1185">Reference proteome</keyword>
<protein>
    <submittedName>
        <fullName evidence="3">F-box domain</fullName>
    </submittedName>
</protein>
<dbReference type="PANTHER" id="PTHR24414:SF95">
    <property type="entry name" value="F-BOX DOMAIN-CONTAINING PROTEIN"/>
    <property type="match status" value="1"/>
</dbReference>
<organism evidence="3 4">
    <name type="scientific">Arabidopsis suecica</name>
    <name type="common">Swedish thale-cress</name>
    <name type="synonym">Cardaminopsis suecica</name>
    <dbReference type="NCBI Taxonomy" id="45249"/>
    <lineage>
        <taxon>Eukaryota</taxon>
        <taxon>Viridiplantae</taxon>
        <taxon>Streptophyta</taxon>
        <taxon>Embryophyta</taxon>
        <taxon>Tracheophyta</taxon>
        <taxon>Spermatophyta</taxon>
        <taxon>Magnoliopsida</taxon>
        <taxon>eudicotyledons</taxon>
        <taxon>Gunneridae</taxon>
        <taxon>Pentapetalae</taxon>
        <taxon>rosids</taxon>
        <taxon>malvids</taxon>
        <taxon>Brassicales</taxon>
        <taxon>Brassicaceae</taxon>
        <taxon>Camelineae</taxon>
        <taxon>Arabidopsis</taxon>
    </lineage>
</organism>
<feature type="domain" description="F-box" evidence="2">
    <location>
        <begin position="32"/>
        <end position="78"/>
    </location>
</feature>
<comment type="caution">
    <text evidence="3">The sequence shown here is derived from an EMBL/GenBank/DDBJ whole genome shotgun (WGS) entry which is preliminary data.</text>
</comment>
<evidence type="ECO:0000259" key="2">
    <source>
        <dbReference type="PROSITE" id="PS50181"/>
    </source>
</evidence>
<feature type="compositionally biased region" description="Polar residues" evidence="1">
    <location>
        <begin position="1"/>
        <end position="10"/>
    </location>
</feature>
<sequence>MSSTYRSSAATDGKDPPRKKNKQKPSPSKIEPTSIDSLPNDLLLNCFARVSRMYYPALSRVNKRFRSIVTSPEIYHTRSLLNRTEKCLYLCLRFPFDNNTHWFTLYHNPNRTVSNKSSGKVLVQIPSPPDYHLTQSSNLVAVGSNIYKIGGTVGDDFSPFDWYRKPSSKVSVLDCRSHTWRDGPRMRLDRKSSTTSVVDGKIYVTGGTKDTDNASNWIEVFDPKTQSWGSVTNPRIVRLWEEESYRRVVNSIGHEGKLYLFGDEFVVYNPEEGIWNPVGEDRLIGCALRWSYCVIDNILFYRDQGVFKWYDSKVPSWKELKGVEGLPDLNDREYCKLVDLGGKMAVLWDVCKSSEANMIWCAEISLEKRHGDEIWGKVEWFDTVLAVGASCSLKSADALSASV</sequence>
<dbReference type="PANTHER" id="PTHR24414">
    <property type="entry name" value="F-BOX/KELCH-REPEAT PROTEIN SKIP4"/>
    <property type="match status" value="1"/>
</dbReference>
<evidence type="ECO:0000313" key="4">
    <source>
        <dbReference type="Proteomes" id="UP000694251"/>
    </source>
</evidence>
<dbReference type="Proteomes" id="UP000694251">
    <property type="component" value="Chromosome 12"/>
</dbReference>
<dbReference type="Pfam" id="PF25210">
    <property type="entry name" value="Kelch_FKB95"/>
    <property type="match status" value="1"/>
</dbReference>
<name>A0A8T1YEW8_ARASU</name>
<dbReference type="InterPro" id="IPR057499">
    <property type="entry name" value="Kelch_FKB95"/>
</dbReference>
<evidence type="ECO:0000313" key="3">
    <source>
        <dbReference type="EMBL" id="KAG7544586.1"/>
    </source>
</evidence>
<dbReference type="CDD" id="cd22152">
    <property type="entry name" value="F-box_AtAFR-like"/>
    <property type="match status" value="1"/>
</dbReference>
<dbReference type="Pfam" id="PF00646">
    <property type="entry name" value="F-box"/>
    <property type="match status" value="1"/>
</dbReference>
<dbReference type="PROSITE" id="PS50181">
    <property type="entry name" value="FBOX"/>
    <property type="match status" value="1"/>
</dbReference>
<proteinExistence type="predicted"/>
<dbReference type="InterPro" id="IPR001810">
    <property type="entry name" value="F-box_dom"/>
</dbReference>